<reference evidence="12 13" key="1">
    <citation type="submission" date="2023-10" db="EMBL/GenBank/DDBJ databases">
        <authorList>
            <person name="Maclean D."/>
            <person name="Macfadyen A."/>
        </authorList>
    </citation>
    <scope>NUCLEOTIDE SEQUENCE [LARGE SCALE GENOMIC DNA]</scope>
</reference>
<evidence type="ECO:0000256" key="5">
    <source>
        <dbReference type="ARBA" id="ARBA00022692"/>
    </source>
</evidence>
<proteinExistence type="inferred from homology"/>
<keyword evidence="8" id="KW-0333">Golgi apparatus</keyword>
<evidence type="ECO:0000256" key="9">
    <source>
        <dbReference type="ARBA" id="ARBA00023136"/>
    </source>
</evidence>
<comment type="similarity">
    <text evidence="3">Belongs to the MNN1/MNT family.</text>
</comment>
<accession>A0AAV1ICQ7</accession>
<dbReference type="Gene3D" id="3.90.550.10">
    <property type="entry name" value="Spore Coat Polysaccharide Biosynthesis Protein SpsA, Chain A"/>
    <property type="match status" value="1"/>
</dbReference>
<evidence type="ECO:0000256" key="8">
    <source>
        <dbReference type="ARBA" id="ARBA00023034"/>
    </source>
</evidence>
<protein>
    <submittedName>
        <fullName evidence="12">Uncharacterized protein</fullName>
    </submittedName>
</protein>
<evidence type="ECO:0000256" key="2">
    <source>
        <dbReference type="ARBA" id="ARBA00004606"/>
    </source>
</evidence>
<dbReference type="GO" id="GO:0000139">
    <property type="term" value="C:Golgi membrane"/>
    <property type="evidence" value="ECO:0007669"/>
    <property type="project" value="UniProtKB-SubCell"/>
</dbReference>
<dbReference type="GO" id="GO:0000026">
    <property type="term" value="F:alpha-1,2-mannosyltransferase activity"/>
    <property type="evidence" value="ECO:0007669"/>
    <property type="project" value="TreeGrafter"/>
</dbReference>
<evidence type="ECO:0000256" key="10">
    <source>
        <dbReference type="ARBA" id="ARBA00037847"/>
    </source>
</evidence>
<dbReference type="SUPFAM" id="SSF53448">
    <property type="entry name" value="Nucleotide-diphospho-sugar transferases"/>
    <property type="match status" value="1"/>
</dbReference>
<dbReference type="PANTHER" id="PTHR31646:SF1">
    <property type="entry name" value="ALPHA-1,2-MANNOSYLTRANSFERASE MNN2"/>
    <property type="match status" value="1"/>
</dbReference>
<dbReference type="PANTHER" id="PTHR31646">
    <property type="entry name" value="ALPHA-1,2-MANNOSYLTRANSFERASE MNN2"/>
    <property type="match status" value="1"/>
</dbReference>
<evidence type="ECO:0000256" key="6">
    <source>
        <dbReference type="ARBA" id="ARBA00022968"/>
    </source>
</evidence>
<keyword evidence="9 11" id="KW-0472">Membrane</keyword>
<evidence type="ECO:0000313" key="13">
    <source>
        <dbReference type="Proteomes" id="UP001314263"/>
    </source>
</evidence>
<comment type="caution">
    <text evidence="12">The sequence shown here is derived from an EMBL/GenBank/DDBJ whole genome shotgun (WGS) entry which is preliminary data.</text>
</comment>
<feature type="transmembrane region" description="Helical" evidence="11">
    <location>
        <begin position="24"/>
        <end position="40"/>
    </location>
</feature>
<dbReference type="AlphaFoldDB" id="A0AAV1ICQ7"/>
<gene>
    <name evidence="12" type="ORF">CVIRNUC_007253</name>
</gene>
<keyword evidence="7 11" id="KW-1133">Transmembrane helix</keyword>
<organism evidence="12 13">
    <name type="scientific">Coccomyxa viridis</name>
    <dbReference type="NCBI Taxonomy" id="1274662"/>
    <lineage>
        <taxon>Eukaryota</taxon>
        <taxon>Viridiplantae</taxon>
        <taxon>Chlorophyta</taxon>
        <taxon>core chlorophytes</taxon>
        <taxon>Trebouxiophyceae</taxon>
        <taxon>Trebouxiophyceae incertae sedis</taxon>
        <taxon>Coccomyxaceae</taxon>
        <taxon>Coccomyxa</taxon>
    </lineage>
</organism>
<keyword evidence="6" id="KW-0735">Signal-anchor</keyword>
<keyword evidence="5 11" id="KW-0812">Transmembrane</keyword>
<dbReference type="Proteomes" id="UP001314263">
    <property type="component" value="Unassembled WGS sequence"/>
</dbReference>
<dbReference type="EMBL" id="CAUYUE010000009">
    <property type="protein sequence ID" value="CAK0784050.1"/>
    <property type="molecule type" value="Genomic_DNA"/>
</dbReference>
<dbReference type="GO" id="GO:0046354">
    <property type="term" value="P:mannan biosynthetic process"/>
    <property type="evidence" value="ECO:0007669"/>
    <property type="project" value="TreeGrafter"/>
</dbReference>
<evidence type="ECO:0000256" key="7">
    <source>
        <dbReference type="ARBA" id="ARBA00022989"/>
    </source>
</evidence>
<evidence type="ECO:0000256" key="11">
    <source>
        <dbReference type="SAM" id="Phobius"/>
    </source>
</evidence>
<dbReference type="Pfam" id="PF11051">
    <property type="entry name" value="Mannosyl_trans3"/>
    <property type="match status" value="2"/>
</dbReference>
<evidence type="ECO:0000313" key="12">
    <source>
        <dbReference type="EMBL" id="CAK0784050.1"/>
    </source>
</evidence>
<keyword evidence="4" id="KW-0808">Transferase</keyword>
<evidence type="ECO:0000256" key="3">
    <source>
        <dbReference type="ARBA" id="ARBA00009105"/>
    </source>
</evidence>
<evidence type="ECO:0000256" key="4">
    <source>
        <dbReference type="ARBA" id="ARBA00022679"/>
    </source>
</evidence>
<comment type="subcellular location">
    <subcellularLocation>
        <location evidence="10">Endomembrane system</location>
        <topology evidence="10">Single-pass membrane protein</topology>
    </subcellularLocation>
    <subcellularLocation>
        <location evidence="1">Golgi apparatus membrane</location>
    </subcellularLocation>
    <subcellularLocation>
        <location evidence="2">Membrane</location>
        <topology evidence="2">Single-pass type II membrane protein</topology>
    </subcellularLocation>
</comment>
<evidence type="ECO:0000256" key="1">
    <source>
        <dbReference type="ARBA" id="ARBA00004394"/>
    </source>
</evidence>
<keyword evidence="13" id="KW-1185">Reference proteome</keyword>
<dbReference type="InterPro" id="IPR022751">
    <property type="entry name" value="Alpha_mannosyltransferase"/>
</dbReference>
<sequence>MPLFTNTYARSGGQDDRRYKGRKRLYVIAFVLTVVLIYRFKVFRSINPDLAGDDLPGGISGRAAIAVLDGAKCISWRQTDHCTPSGLRRPEGDKHCSDWIDAGPGYCECSSGRIVRRTKCSKQRPFRCQDACRSLAEEPSYMQRLPANVTCTSESSVRSSQVQKVLSTYDYAEEIAGGLWASIQAALAVGGGTVRASIPEDRSDRQDWVREGLRLPKHTIEAAHTQWKQFLLEAPEYPSTQFRGRGIVILAGSLQYMVPAWVNVVSLRRAGCELPIEVLFPANEPPTAELVSALRHVGASAAIMPKSLDAFISKANGENDAQMAGFMLKIAAIILSSYQELIFLDSDNVAVADVGQLFETTEYARYGALLWPDYWDGSAAPDLLEILGLRESPSGTTESGQMVFDKARVWDALMLAAFFNMQSGFYYELFSNFMGKGDKESFAFAFAATNTPYYKVPHPVGSVGQMRSYCSPDRKLCWEEFTGNTMVQHDLKGDMLFLHTNLSPKWNLNIPGDFRAYTRRWQVMAPSLTKFAAVVAALGHDIEYEIWRSLVEFQCSAVFAKYLQHRVQAGLPSQRPFGLSSFHPQNEGVNFRQAYRWGLRGPYLQFTKVNVGDVLQHWKNGLLKPTLAKAVRIWNFRSKTAYFSLW</sequence>
<name>A0AAV1ICQ7_9CHLO</name>
<dbReference type="InterPro" id="IPR029044">
    <property type="entry name" value="Nucleotide-diphossugar_trans"/>
</dbReference>